<dbReference type="Gene3D" id="3.40.50.300">
    <property type="entry name" value="P-loop containing nucleotide triphosphate hydrolases"/>
    <property type="match status" value="1"/>
</dbReference>
<gene>
    <name evidence="1" type="ORF">SBX64_06275</name>
</gene>
<organism evidence="1 2">
    <name type="scientific">Vibrio rhizosphaerae</name>
    <dbReference type="NCBI Taxonomy" id="398736"/>
    <lineage>
        <taxon>Bacteria</taxon>
        <taxon>Pseudomonadati</taxon>
        <taxon>Pseudomonadota</taxon>
        <taxon>Gammaproteobacteria</taxon>
        <taxon>Vibrionales</taxon>
        <taxon>Vibrionaceae</taxon>
        <taxon>Vibrio</taxon>
    </lineage>
</organism>
<sequence>MKACFKYLDININIEIQDPELFNQLNFFFCHSFSILSQWSDSPDYTIKVQPSDYPRGELSNAKKDSVFIRKSVKDFFTRPADRYTCPGKEIIHSLKSNAFIVFESQCINVFSMTSEDLLMDIVELIRDLVFKQTKVKGILALHSTVVEKDGEAILVIGKKGAGKSTTALDMVLNHGYNFVSGDKAFIKFANNNLSVSGWPDYPHLGIGTFYGVEKLSEKLEFDHTQFTDPNEKVALSPAIFRTRIPHSKQSSELPIKCILFPNVQKKHITSQRLENTKKHLHENIEEPFKGTKDWHHTITPTKNNFELIFEALEKYPAYQVSGTNVSQYIGDINELY</sequence>
<dbReference type="RefSeq" id="WP_318584548.1">
    <property type="nucleotide sequence ID" value="NZ_JAWRCP010000001.1"/>
</dbReference>
<comment type="caution">
    <text evidence="1">The sequence shown here is derived from an EMBL/GenBank/DDBJ whole genome shotgun (WGS) entry which is preliminary data.</text>
</comment>
<proteinExistence type="predicted"/>
<reference evidence="1 2" key="1">
    <citation type="submission" date="2023-11" db="EMBL/GenBank/DDBJ databases">
        <title>Plant-associative lifestyle of Vibrio porteresiae and its evolutionary dynamics.</title>
        <authorList>
            <person name="Rameshkumar N."/>
            <person name="Kirti K."/>
        </authorList>
    </citation>
    <scope>NUCLEOTIDE SEQUENCE [LARGE SCALE GENOMIC DNA]</scope>
    <source>
        <strain evidence="1 2">MSSRF7</strain>
    </source>
</reference>
<evidence type="ECO:0000313" key="2">
    <source>
        <dbReference type="Proteomes" id="UP001279860"/>
    </source>
</evidence>
<dbReference type="InterPro" id="IPR027417">
    <property type="entry name" value="P-loop_NTPase"/>
</dbReference>
<keyword evidence="2" id="KW-1185">Reference proteome</keyword>
<dbReference type="Proteomes" id="UP001279860">
    <property type="component" value="Unassembled WGS sequence"/>
</dbReference>
<dbReference type="EMBL" id="JAWRCP010000001">
    <property type="protein sequence ID" value="MDW6092148.1"/>
    <property type="molecule type" value="Genomic_DNA"/>
</dbReference>
<evidence type="ECO:0000313" key="1">
    <source>
        <dbReference type="EMBL" id="MDW6092148.1"/>
    </source>
</evidence>
<name>A0ABU4IVA2_9VIBR</name>
<dbReference type="SUPFAM" id="SSF53795">
    <property type="entry name" value="PEP carboxykinase-like"/>
    <property type="match status" value="1"/>
</dbReference>
<evidence type="ECO:0008006" key="3">
    <source>
        <dbReference type="Google" id="ProtNLM"/>
    </source>
</evidence>
<protein>
    <recommendedName>
        <fullName evidence="3">Serine kinase</fullName>
    </recommendedName>
</protein>
<accession>A0ABU4IVA2</accession>